<evidence type="ECO:0000313" key="8">
    <source>
        <dbReference type="EMBL" id="TBH74635.1"/>
    </source>
</evidence>
<feature type="transmembrane region" description="Helical" evidence="7">
    <location>
        <begin position="167"/>
        <end position="184"/>
    </location>
</feature>
<sequence length="189" mass="20801">MNFNSKEILSSSLILFSVIDILGSIPIIIELRKKNGDIHPGQATLASGIIMIGFFFAGKFILHLLGVDTNSFAMAGALIIFLIGMEMTLGRNIFKSEEIETNTHSIVPLAFPIIAGAGTMTTLISLKSQFEEENIIISIFINLVFIYIVLRSSVWIEKKLGNAGTQILRKIFGVILIAIAIKIFKSRLM</sequence>
<comment type="caution">
    <text evidence="8">The sequence shown here is derived from an EMBL/GenBank/DDBJ whole genome shotgun (WGS) entry which is preliminary data.</text>
</comment>
<dbReference type="RefSeq" id="WP_130895270.1">
    <property type="nucleotide sequence ID" value="NZ_CP049835.1"/>
</dbReference>
<keyword evidence="5 7" id="KW-1133">Transmembrane helix</keyword>
<gene>
    <name evidence="8" type="ORF">EWU20_05685</name>
</gene>
<protein>
    <recommendedName>
        <fullName evidence="7">UPF0056 membrane protein</fullName>
    </recommendedName>
</protein>
<feature type="transmembrane region" description="Helical" evidence="7">
    <location>
        <begin position="136"/>
        <end position="155"/>
    </location>
</feature>
<feature type="transmembrane region" description="Helical" evidence="7">
    <location>
        <begin position="106"/>
        <end position="124"/>
    </location>
</feature>
<dbReference type="PANTHER" id="PTHR33508">
    <property type="entry name" value="UPF0056 MEMBRANE PROTEIN YHCE"/>
    <property type="match status" value="1"/>
</dbReference>
<evidence type="ECO:0000256" key="7">
    <source>
        <dbReference type="RuleBase" id="RU362048"/>
    </source>
</evidence>
<comment type="similarity">
    <text evidence="2 7">Belongs to the UPF0056 (MarC) family.</text>
</comment>
<dbReference type="InterPro" id="IPR002771">
    <property type="entry name" value="Multi_antbiot-R_MarC"/>
</dbReference>
<evidence type="ECO:0000256" key="5">
    <source>
        <dbReference type="ARBA" id="ARBA00022989"/>
    </source>
</evidence>
<feature type="transmembrane region" description="Helical" evidence="7">
    <location>
        <begin position="43"/>
        <end position="66"/>
    </location>
</feature>
<keyword evidence="4 7" id="KW-0812">Transmembrane</keyword>
<keyword evidence="9" id="KW-1185">Reference proteome</keyword>
<dbReference type="Pfam" id="PF01914">
    <property type="entry name" value="MarC"/>
    <property type="match status" value="1"/>
</dbReference>
<evidence type="ECO:0000313" key="9">
    <source>
        <dbReference type="Proteomes" id="UP000293583"/>
    </source>
</evidence>
<evidence type="ECO:0000256" key="1">
    <source>
        <dbReference type="ARBA" id="ARBA00004651"/>
    </source>
</evidence>
<dbReference type="EMBL" id="SEWY01000002">
    <property type="protein sequence ID" value="TBH74635.1"/>
    <property type="molecule type" value="Genomic_DNA"/>
</dbReference>
<evidence type="ECO:0000256" key="6">
    <source>
        <dbReference type="ARBA" id="ARBA00023136"/>
    </source>
</evidence>
<evidence type="ECO:0000256" key="2">
    <source>
        <dbReference type="ARBA" id="ARBA00009784"/>
    </source>
</evidence>
<keyword evidence="3" id="KW-1003">Cell membrane</keyword>
<name>A0A4V6MRK2_9BACT</name>
<evidence type="ECO:0000256" key="4">
    <source>
        <dbReference type="ARBA" id="ARBA00022692"/>
    </source>
</evidence>
<proteinExistence type="inferred from homology"/>
<reference evidence="8 9" key="1">
    <citation type="submission" date="2019-02" db="EMBL/GenBank/DDBJ databases">
        <title>Genome of a new Bacteroidetes strain.</title>
        <authorList>
            <person name="Pitt A."/>
        </authorList>
    </citation>
    <scope>NUCLEOTIDE SEQUENCE [LARGE SCALE GENOMIC DNA]</scope>
    <source>
        <strain evidence="8 9">103A-SOEBACH</strain>
    </source>
</reference>
<keyword evidence="6 7" id="KW-0472">Membrane</keyword>
<feature type="transmembrane region" description="Helical" evidence="7">
    <location>
        <begin position="12"/>
        <end position="31"/>
    </location>
</feature>
<evidence type="ECO:0000256" key="3">
    <source>
        <dbReference type="ARBA" id="ARBA00022475"/>
    </source>
</evidence>
<dbReference type="Proteomes" id="UP000293583">
    <property type="component" value="Unassembled WGS sequence"/>
</dbReference>
<dbReference type="AlphaFoldDB" id="A0A4V6MRK2"/>
<dbReference type="OrthoDB" id="978595at2"/>
<accession>A0A4V6MRK2</accession>
<organism evidence="8 9">
    <name type="scientific">Aquirufa antheringensis</name>
    <dbReference type="NCBI Taxonomy" id="2516559"/>
    <lineage>
        <taxon>Bacteria</taxon>
        <taxon>Pseudomonadati</taxon>
        <taxon>Bacteroidota</taxon>
        <taxon>Cytophagia</taxon>
        <taxon>Cytophagales</taxon>
        <taxon>Flectobacillaceae</taxon>
        <taxon>Aquirufa</taxon>
    </lineage>
</organism>
<comment type="subcellular location">
    <subcellularLocation>
        <location evidence="1 7">Cell membrane</location>
        <topology evidence="1 7">Multi-pass membrane protein</topology>
    </subcellularLocation>
</comment>
<dbReference type="PANTHER" id="PTHR33508:SF1">
    <property type="entry name" value="UPF0056 MEMBRANE PROTEIN YHCE"/>
    <property type="match status" value="1"/>
</dbReference>
<feature type="transmembrane region" description="Helical" evidence="7">
    <location>
        <begin position="72"/>
        <end position="94"/>
    </location>
</feature>
<dbReference type="GO" id="GO:0005886">
    <property type="term" value="C:plasma membrane"/>
    <property type="evidence" value="ECO:0007669"/>
    <property type="project" value="UniProtKB-SubCell"/>
</dbReference>